<evidence type="ECO:0000313" key="3">
    <source>
        <dbReference type="EMBL" id="ADZ93405.1"/>
    </source>
</evidence>
<organism evidence="3 4">
    <name type="scientific">Marinomonas mediterranea (strain ATCC 700492 / JCM 21426 / NBRC 103028 / MMB-1)</name>
    <dbReference type="NCBI Taxonomy" id="717774"/>
    <lineage>
        <taxon>Bacteria</taxon>
        <taxon>Pseudomonadati</taxon>
        <taxon>Pseudomonadota</taxon>
        <taxon>Gammaproteobacteria</taxon>
        <taxon>Oceanospirillales</taxon>
        <taxon>Oceanospirillaceae</taxon>
        <taxon>Marinomonas</taxon>
    </lineage>
</organism>
<dbReference type="STRING" id="717774.Marme_4206"/>
<evidence type="ECO:0000256" key="1">
    <source>
        <dbReference type="SAM" id="MobiDB-lite"/>
    </source>
</evidence>
<dbReference type="OrthoDB" id="9807461at2"/>
<dbReference type="EMBL" id="CP002583">
    <property type="protein sequence ID" value="ADZ93405.1"/>
    <property type="molecule type" value="Genomic_DNA"/>
</dbReference>
<dbReference type="KEGG" id="mme:Marme_4206"/>
<proteinExistence type="predicted"/>
<evidence type="ECO:0000259" key="2">
    <source>
        <dbReference type="Pfam" id="PF22811"/>
    </source>
</evidence>
<protein>
    <recommendedName>
        <fullName evidence="2">Transcriptional repressor NrdR-like N-terminal domain-containing protein</fullName>
    </recommendedName>
</protein>
<feature type="region of interest" description="Disordered" evidence="1">
    <location>
        <begin position="45"/>
        <end position="67"/>
    </location>
</feature>
<dbReference type="PATRIC" id="fig|717774.3.peg.4356"/>
<dbReference type="Pfam" id="PF22811">
    <property type="entry name" value="Zn_ribbon_NrdR"/>
    <property type="match status" value="1"/>
</dbReference>
<feature type="domain" description="Transcriptional repressor NrdR-like N-terminal" evidence="2">
    <location>
        <begin position="1"/>
        <end position="39"/>
    </location>
</feature>
<accession>F2K1S1</accession>
<evidence type="ECO:0000313" key="4">
    <source>
        <dbReference type="Proteomes" id="UP000001062"/>
    </source>
</evidence>
<keyword evidence="4" id="KW-1185">Reference proteome</keyword>
<reference evidence="3 4" key="1">
    <citation type="journal article" date="2012" name="Stand. Genomic Sci.">
        <title>Complete genome sequence of the melanogenic marine bacterium Marinomonas mediterranea type strain (MMB-1(T)).</title>
        <authorList>
            <person name="Lucas-Elio P."/>
            <person name="Goodwin L."/>
            <person name="Woyke T."/>
            <person name="Pitluck S."/>
            <person name="Nolan M."/>
            <person name="Kyrpides N.C."/>
            <person name="Detter J.C."/>
            <person name="Copeland A."/>
            <person name="Teshima H."/>
            <person name="Bruce D."/>
            <person name="Detter C."/>
            <person name="Tapia R."/>
            <person name="Han S."/>
            <person name="Land M.L."/>
            <person name="Ivanova N."/>
            <person name="Mikhailova N."/>
            <person name="Johnston A.W."/>
            <person name="Sanchez-Amat A."/>
        </authorList>
    </citation>
    <scope>NUCLEOTIDE SEQUENCE [LARGE SCALE GENOMIC DNA]</scope>
    <source>
        <strain evidence="4">ATCC 700492 / JCM 21426 / NBRC 103028 / MMB-1</strain>
    </source>
</reference>
<name>F2K1S1_MARM1</name>
<dbReference type="InterPro" id="IPR055173">
    <property type="entry name" value="NrdR-like_N"/>
</dbReference>
<dbReference type="Proteomes" id="UP000001062">
    <property type="component" value="Chromosome"/>
</dbReference>
<dbReference type="HOGENOM" id="CLU_2807393_0_0_6"/>
<dbReference type="RefSeq" id="WP_013663307.1">
    <property type="nucleotide sequence ID" value="NC_015276.1"/>
</dbReference>
<dbReference type="AlphaFoldDB" id="F2K1S1"/>
<gene>
    <name evidence="3" type="ordered locus">Marme_4206</name>
</gene>
<sequence length="67" mass="8018">MWCPNCESEKTRVVGTNKSYVVERYRMCGDCGYTFSTLESHRFDPKWSKNSEYSQQEADRISQRRVR</sequence>
<feature type="compositionally biased region" description="Basic and acidic residues" evidence="1">
    <location>
        <begin position="57"/>
        <end position="67"/>
    </location>
</feature>